<name>A0A4R5D3W9_9ACTN</name>
<keyword evidence="4" id="KW-1185">Reference proteome</keyword>
<comment type="caution">
    <text evidence="3">The sequence shown here is derived from an EMBL/GenBank/DDBJ whole genome shotgun (WGS) entry which is preliminary data.</text>
</comment>
<feature type="domain" description="SCP" evidence="2">
    <location>
        <begin position="172"/>
        <end position="274"/>
    </location>
</feature>
<dbReference type="InParanoid" id="A0A4R5D3W9"/>
<feature type="compositionally biased region" description="Low complexity" evidence="1">
    <location>
        <begin position="46"/>
        <end position="73"/>
    </location>
</feature>
<dbReference type="RefSeq" id="WP_131897564.1">
    <property type="nucleotide sequence ID" value="NZ_SMKZ01000029.1"/>
</dbReference>
<dbReference type="InterPro" id="IPR014044">
    <property type="entry name" value="CAP_dom"/>
</dbReference>
<feature type="region of interest" description="Disordered" evidence="1">
    <location>
        <begin position="29"/>
        <end position="174"/>
    </location>
</feature>
<evidence type="ECO:0000259" key="2">
    <source>
        <dbReference type="Pfam" id="PF00188"/>
    </source>
</evidence>
<sequence length="288" mass="30684">MKVGAIALAPVLGVGGLIYAVTDDEPVLHARVESTTPDYAEPDDTPTPTAESTTPSAEETGSNAPTGTPSPTDDASDDSDDEGSDSSGSEDDASDNDEPSERPIATRPPDEPTTTDEPTPTPSDEPTTTDEPTPTPSDEPTTTDEPTPTPTESEEPLLPGLPLDGREEELVEELAELRAEAGCPDLRLDPRLQAAAREHSEDMRSRWEVSHVNSDGQDTEERAREEGYDAPVGENLAHGGANARRVVDEWSDDGSDRAVMLDCDYRAIGLGVESGLFGSWWTLMLGKD</sequence>
<feature type="compositionally biased region" description="Acidic residues" evidence="1">
    <location>
        <begin position="74"/>
        <end position="98"/>
    </location>
</feature>
<organism evidence="3 4">
    <name type="scientific">Jiangella asiatica</name>
    <dbReference type="NCBI Taxonomy" id="2530372"/>
    <lineage>
        <taxon>Bacteria</taxon>
        <taxon>Bacillati</taxon>
        <taxon>Actinomycetota</taxon>
        <taxon>Actinomycetes</taxon>
        <taxon>Jiangellales</taxon>
        <taxon>Jiangellaceae</taxon>
        <taxon>Jiangella</taxon>
    </lineage>
</organism>
<dbReference type="SUPFAM" id="SSF55797">
    <property type="entry name" value="PR-1-like"/>
    <property type="match status" value="1"/>
</dbReference>
<dbReference type="EMBL" id="SMKZ01000029">
    <property type="protein sequence ID" value="TDE07946.1"/>
    <property type="molecule type" value="Genomic_DNA"/>
</dbReference>
<evidence type="ECO:0000256" key="1">
    <source>
        <dbReference type="SAM" id="MobiDB-lite"/>
    </source>
</evidence>
<dbReference type="AlphaFoldDB" id="A0A4R5D3W9"/>
<dbReference type="Pfam" id="PF00188">
    <property type="entry name" value="CAP"/>
    <property type="match status" value="1"/>
</dbReference>
<evidence type="ECO:0000313" key="3">
    <source>
        <dbReference type="EMBL" id="TDE07946.1"/>
    </source>
</evidence>
<feature type="region of interest" description="Disordered" evidence="1">
    <location>
        <begin position="196"/>
        <end position="240"/>
    </location>
</feature>
<proteinExistence type="predicted"/>
<dbReference type="PANTHER" id="PTHR31157">
    <property type="entry name" value="SCP DOMAIN-CONTAINING PROTEIN"/>
    <property type="match status" value="1"/>
</dbReference>
<dbReference type="CDD" id="cd05379">
    <property type="entry name" value="CAP_bacterial"/>
    <property type="match status" value="1"/>
</dbReference>
<feature type="compositionally biased region" description="Basic and acidic residues" evidence="1">
    <location>
        <begin position="196"/>
        <end position="209"/>
    </location>
</feature>
<reference evidence="3 4" key="1">
    <citation type="submission" date="2019-03" db="EMBL/GenBank/DDBJ databases">
        <title>Draft genome sequences of novel Actinobacteria.</title>
        <authorList>
            <person name="Sahin N."/>
            <person name="Ay H."/>
            <person name="Saygin H."/>
        </authorList>
    </citation>
    <scope>NUCLEOTIDE SEQUENCE [LARGE SCALE GENOMIC DNA]</scope>
    <source>
        <strain evidence="3 4">5K138</strain>
    </source>
</reference>
<gene>
    <name evidence="3" type="ORF">E1269_19485</name>
</gene>
<protein>
    <recommendedName>
        <fullName evidence="2">SCP domain-containing protein</fullName>
    </recommendedName>
</protein>
<dbReference type="OrthoDB" id="68195at2"/>
<dbReference type="Gene3D" id="3.40.33.10">
    <property type="entry name" value="CAP"/>
    <property type="match status" value="1"/>
</dbReference>
<accession>A0A4R5D3W9</accession>
<dbReference type="Proteomes" id="UP000294739">
    <property type="component" value="Unassembled WGS sequence"/>
</dbReference>
<dbReference type="PANTHER" id="PTHR31157:SF1">
    <property type="entry name" value="SCP DOMAIN-CONTAINING PROTEIN"/>
    <property type="match status" value="1"/>
</dbReference>
<evidence type="ECO:0000313" key="4">
    <source>
        <dbReference type="Proteomes" id="UP000294739"/>
    </source>
</evidence>
<feature type="compositionally biased region" description="Low complexity" evidence="1">
    <location>
        <begin position="115"/>
        <end position="146"/>
    </location>
</feature>
<dbReference type="InterPro" id="IPR035940">
    <property type="entry name" value="CAP_sf"/>
</dbReference>